<dbReference type="AlphaFoldDB" id="A0A3S5AE62"/>
<dbReference type="EMBL" id="CAAALY010020115">
    <property type="protein sequence ID" value="VEL14144.1"/>
    <property type="molecule type" value="Genomic_DNA"/>
</dbReference>
<sequence length="195" mass="21886">MLSFLKTTLIGHTDEPSCTVSHVTHQNSLDDLYPSDENISLQSPQCLSTISSSALSKVHVGSVLVKCPVESDNSLSTSLVNGFIVPLLQPIMKRFFITGPYPNPQDRLIAEIRHASSDEMIRFLSIDDHDRLQFLEQIRSLLENDVQQLINLAQDRFSETSNLISTAARLLLHESSIRYQNMQRELFLGSDLSNS</sequence>
<comment type="caution">
    <text evidence="1">The sequence shown here is derived from an EMBL/GenBank/DDBJ whole genome shotgun (WGS) entry which is preliminary data.</text>
</comment>
<proteinExistence type="predicted"/>
<accession>A0A3S5AE62</accession>
<gene>
    <name evidence="1" type="ORF">PXEA_LOCUS7584</name>
</gene>
<protein>
    <submittedName>
        <fullName evidence="1">Uncharacterized protein</fullName>
    </submittedName>
</protein>
<organism evidence="1 2">
    <name type="scientific">Protopolystoma xenopodis</name>
    <dbReference type="NCBI Taxonomy" id="117903"/>
    <lineage>
        <taxon>Eukaryota</taxon>
        <taxon>Metazoa</taxon>
        <taxon>Spiralia</taxon>
        <taxon>Lophotrochozoa</taxon>
        <taxon>Platyhelminthes</taxon>
        <taxon>Monogenea</taxon>
        <taxon>Polyopisthocotylea</taxon>
        <taxon>Polystomatidea</taxon>
        <taxon>Polystomatidae</taxon>
        <taxon>Protopolystoma</taxon>
    </lineage>
</organism>
<dbReference type="Proteomes" id="UP000784294">
    <property type="component" value="Unassembled WGS sequence"/>
</dbReference>
<keyword evidence="2" id="KW-1185">Reference proteome</keyword>
<reference evidence="1" key="1">
    <citation type="submission" date="2018-11" db="EMBL/GenBank/DDBJ databases">
        <authorList>
            <consortium name="Pathogen Informatics"/>
        </authorList>
    </citation>
    <scope>NUCLEOTIDE SEQUENCE</scope>
</reference>
<name>A0A3S5AE62_9PLAT</name>
<evidence type="ECO:0000313" key="1">
    <source>
        <dbReference type="EMBL" id="VEL14144.1"/>
    </source>
</evidence>
<evidence type="ECO:0000313" key="2">
    <source>
        <dbReference type="Proteomes" id="UP000784294"/>
    </source>
</evidence>